<sequence length="948" mass="104557">MSKLRLFQRFPYLRKPLFLFPAVVLGCQLVIHPSMASSSQRSSSDLPPTCLGKAEESNDGHRRLALIVGVGEYKKEEMNLQGPPNDARNIYELLTRETGEGGYGFPKENICMLLDGQATTEGFKNAFEQGLIDRVQSKEDVALFFYAGHGSQVRDCNGDEPDEWDETFVFHDARSGGVKDFTDDEFNGLLARLHKKTRNITVILDSCNSGTGTRGGDIVERKQPPGDQLTCPAGTEETGGDGGGEWLPEAFPGVVILTAASDGTSAIERKYKGEKGDDVFRGVFTDALITALGRVDNDPLTYAKIARQIPPKVLAKSQQIPYFHGDLGKPVFGNTGRTQPLGWDVTGVNGKKLTISGPTLPGFGPGAELRVYDDTATGADTNDPAKLKAAIVIDSFNGINADARITGTIPGNGAVEVGDLAVLARVSNEELKISVRLRPSGERNGIPERTREQLKEAIEKDREAAMLVTLTEGSAEFEVASDIDGKPVLLGPEDTVRKTFKHYREIPKNLWQHARQKALKLLEGEGGYDFDDNETLKVKIVSAKKQKSCAHGKSLPPPILDKNGVPEQIIPLCHSWHVEVTLDKDSPAPLLIGGLILSTDGSVYGFPADGREVRIRPGETKTFDEGRRETFVGQPPLDVQDRVMVFGSQEKNPVKWHLLADTERKRSAEGIHSGLNSVLHRYLQAGNTRGIGTDDGPYDPTSWTLSTVNIRIEANSRFLRPEPDSGDIDPREYTIANFDINPYLPDDDGAALHKVLQVAHGLYKRNNVNDGVPYKQHPWKEPTEEKNLKVGIDCSRSIWYAFTRAGLPYNQGNEYLHTARMFGSGSKMNEEFESCENDPNLRIGDVLVYRDEGHRDGPAGHTVMVIDPEKRIAWGSHGWDGNGNIGKGFRKSDTGVEYQKIKPHRAWKRWDTNAMQRVACWRHRAFIDEAKTRGQAGVKALKDVCKCK</sequence>
<dbReference type="PANTHER" id="PTHR48104">
    <property type="entry name" value="METACASPASE-4"/>
    <property type="match status" value="1"/>
</dbReference>
<dbReference type="PANTHER" id="PTHR48104:SF30">
    <property type="entry name" value="METACASPASE-1"/>
    <property type="match status" value="1"/>
</dbReference>
<evidence type="ECO:0000259" key="3">
    <source>
        <dbReference type="Pfam" id="PF05382"/>
    </source>
</evidence>
<keyword evidence="4" id="KW-0378">Hydrolase</keyword>
<feature type="domain" description="Peptidase C14 caspase" evidence="2">
    <location>
        <begin position="62"/>
        <end position="330"/>
    </location>
</feature>
<feature type="region of interest" description="Disordered" evidence="1">
    <location>
        <begin position="213"/>
        <end position="243"/>
    </location>
</feature>
<evidence type="ECO:0000313" key="4">
    <source>
        <dbReference type="EMBL" id="VFJ54567.1"/>
    </source>
</evidence>
<dbReference type="Gene3D" id="3.90.1720.10">
    <property type="entry name" value="endopeptidase domain like (from Nostoc punctiforme)"/>
    <property type="match status" value="1"/>
</dbReference>
<organism evidence="4">
    <name type="scientific">Candidatus Kentrum sp. FW</name>
    <dbReference type="NCBI Taxonomy" id="2126338"/>
    <lineage>
        <taxon>Bacteria</taxon>
        <taxon>Pseudomonadati</taxon>
        <taxon>Pseudomonadota</taxon>
        <taxon>Gammaproteobacteria</taxon>
        <taxon>Candidatus Kentrum</taxon>
    </lineage>
</organism>
<dbReference type="Gene3D" id="3.40.50.1460">
    <property type="match status" value="1"/>
</dbReference>
<protein>
    <submittedName>
        <fullName evidence="4">Peptidoglycan hydrolase</fullName>
    </submittedName>
</protein>
<dbReference type="AlphaFoldDB" id="A0A450SLN4"/>
<evidence type="ECO:0000256" key="1">
    <source>
        <dbReference type="SAM" id="MobiDB-lite"/>
    </source>
</evidence>
<gene>
    <name evidence="4" type="ORF">BECKFW1821A_GA0114235_104815</name>
</gene>
<dbReference type="InterPro" id="IPR008044">
    <property type="entry name" value="Phage_lysin"/>
</dbReference>
<accession>A0A450SLN4</accession>
<dbReference type="PROSITE" id="PS51257">
    <property type="entry name" value="PROKAR_LIPOPROTEIN"/>
    <property type="match status" value="1"/>
</dbReference>
<dbReference type="GO" id="GO:0005737">
    <property type="term" value="C:cytoplasm"/>
    <property type="evidence" value="ECO:0007669"/>
    <property type="project" value="TreeGrafter"/>
</dbReference>
<proteinExistence type="predicted"/>
<dbReference type="InterPro" id="IPR050452">
    <property type="entry name" value="Metacaspase"/>
</dbReference>
<reference evidence="4" key="1">
    <citation type="submission" date="2019-02" db="EMBL/GenBank/DDBJ databases">
        <authorList>
            <person name="Gruber-Vodicka R. H."/>
            <person name="Seah K. B. B."/>
        </authorList>
    </citation>
    <scope>NUCLEOTIDE SEQUENCE</scope>
    <source>
        <strain evidence="4">BECK_BZ15</strain>
    </source>
</reference>
<dbReference type="InterPro" id="IPR011600">
    <property type="entry name" value="Pept_C14_caspase"/>
</dbReference>
<dbReference type="InterPro" id="IPR029030">
    <property type="entry name" value="Caspase-like_dom_sf"/>
</dbReference>
<dbReference type="GO" id="GO:0006508">
    <property type="term" value="P:proteolysis"/>
    <property type="evidence" value="ECO:0007669"/>
    <property type="project" value="InterPro"/>
</dbReference>
<dbReference type="SUPFAM" id="SSF52129">
    <property type="entry name" value="Caspase-like"/>
    <property type="match status" value="1"/>
</dbReference>
<feature type="domain" description="Bacteriophage lysin" evidence="3">
    <location>
        <begin position="792"/>
        <end position="872"/>
    </location>
</feature>
<dbReference type="EMBL" id="CAADEW010000048">
    <property type="protein sequence ID" value="VFJ54567.1"/>
    <property type="molecule type" value="Genomic_DNA"/>
</dbReference>
<name>A0A450SLN4_9GAMM</name>
<dbReference type="Pfam" id="PF00656">
    <property type="entry name" value="Peptidase_C14"/>
    <property type="match status" value="1"/>
</dbReference>
<dbReference type="Pfam" id="PF05382">
    <property type="entry name" value="Amidase_5"/>
    <property type="match status" value="1"/>
</dbReference>
<dbReference type="GO" id="GO:0004197">
    <property type="term" value="F:cysteine-type endopeptidase activity"/>
    <property type="evidence" value="ECO:0007669"/>
    <property type="project" value="InterPro"/>
</dbReference>
<evidence type="ECO:0000259" key="2">
    <source>
        <dbReference type="Pfam" id="PF00656"/>
    </source>
</evidence>